<evidence type="ECO:0000313" key="15">
    <source>
        <dbReference type="Proteomes" id="UP000260812"/>
    </source>
</evidence>
<dbReference type="GeneID" id="97988570"/>
<comment type="subcellular location">
    <subcellularLocation>
        <location evidence="12">Cell inner membrane</location>
        <topology evidence="12">Lipid-anchor</topology>
        <orientation evidence="12">Periplasmic side</orientation>
    </subcellularLocation>
</comment>
<evidence type="ECO:0000256" key="11">
    <source>
        <dbReference type="PIRSR" id="PIRSR006268-2"/>
    </source>
</evidence>
<dbReference type="RefSeq" id="WP_025491043.1">
    <property type="nucleotide sequence ID" value="NZ_CALBAU010000094.1"/>
</dbReference>
<keyword evidence="15" id="KW-1185">Reference proteome</keyword>
<evidence type="ECO:0000256" key="1">
    <source>
        <dbReference type="ARBA" id="ARBA00011955"/>
    </source>
</evidence>
<dbReference type="GO" id="GO:0005886">
    <property type="term" value="C:plasma membrane"/>
    <property type="evidence" value="ECO:0007669"/>
    <property type="project" value="UniProtKB-SubCell"/>
</dbReference>
<evidence type="ECO:0000256" key="4">
    <source>
        <dbReference type="ARBA" id="ARBA00022679"/>
    </source>
</evidence>
<keyword evidence="3 10" id="KW-0285">Flavoprotein</keyword>
<keyword evidence="7 10" id="KW-0460">Magnesium</keyword>
<gene>
    <name evidence="14" type="ORF">DWY69_14570</name>
    <name evidence="13" type="ORF">DXC51_17260</name>
</gene>
<evidence type="ECO:0000256" key="8">
    <source>
        <dbReference type="ARBA" id="ARBA00031306"/>
    </source>
</evidence>
<dbReference type="GO" id="GO:0016740">
    <property type="term" value="F:transferase activity"/>
    <property type="evidence" value="ECO:0007669"/>
    <property type="project" value="UniProtKB-UniRule"/>
</dbReference>
<evidence type="ECO:0000256" key="2">
    <source>
        <dbReference type="ARBA" id="ARBA00016337"/>
    </source>
</evidence>
<organism evidence="13 15">
    <name type="scientific">Eisenbergiella massiliensis</name>
    <dbReference type="NCBI Taxonomy" id="1720294"/>
    <lineage>
        <taxon>Bacteria</taxon>
        <taxon>Bacillati</taxon>
        <taxon>Bacillota</taxon>
        <taxon>Clostridia</taxon>
        <taxon>Lachnospirales</taxon>
        <taxon>Lachnospiraceae</taxon>
        <taxon>Eisenbergiella</taxon>
    </lineage>
</organism>
<dbReference type="PROSITE" id="PS51257">
    <property type="entry name" value="PROKAR_LIPOPROTEIN"/>
    <property type="match status" value="1"/>
</dbReference>
<evidence type="ECO:0000313" key="16">
    <source>
        <dbReference type="Proteomes" id="UP000261166"/>
    </source>
</evidence>
<accession>A0A3E3I193</accession>
<proteinExistence type="inferred from homology"/>
<dbReference type="InterPro" id="IPR003374">
    <property type="entry name" value="ApbE-like_sf"/>
</dbReference>
<keyword evidence="12" id="KW-0449">Lipoprotein</keyword>
<evidence type="ECO:0000256" key="3">
    <source>
        <dbReference type="ARBA" id="ARBA00022630"/>
    </source>
</evidence>
<name>A0A3E3I193_9FIRM</name>
<keyword evidence="6 10" id="KW-0274">FAD</keyword>
<keyword evidence="12" id="KW-0472">Membrane</keyword>
<reference evidence="13 16" key="1">
    <citation type="submission" date="2018-08" db="EMBL/GenBank/DDBJ databases">
        <title>A genome reference for cultivated species of the human gut microbiota.</title>
        <authorList>
            <person name="Zou Y."/>
            <person name="Xue W."/>
            <person name="Luo G."/>
        </authorList>
    </citation>
    <scope>NUCLEOTIDE SEQUENCE [LARGE SCALE GENOMIC DNA]</scope>
    <source>
        <strain evidence="14 16">AF26-4BH</strain>
        <strain evidence="13">TF05-5AC</strain>
    </source>
</reference>
<evidence type="ECO:0000256" key="12">
    <source>
        <dbReference type="RuleBase" id="RU363002"/>
    </source>
</evidence>
<keyword evidence="4 10" id="KW-0808">Transferase</keyword>
<dbReference type="SUPFAM" id="SSF143631">
    <property type="entry name" value="ApbE-like"/>
    <property type="match status" value="1"/>
</dbReference>
<sequence length="346" mass="37669">MKHRIFRHNKIISALLLVFLLSGAFLSGCGRESVPYSESGFYFNTVITITVYRSKDARVLKDCLLLCDDYEKKLSRTLQGSDIYRLNHSGGVPVTVSEDTAYLLGQACKFAELSGGRIDPTVAPLMDLWDFTGQAADKNAQKKIPAAADIQALLPHINYKNILIDGNTVTLTDPQTQVDLGFIAKGFIADRLKESLLEKGVESALINLGGNILAVGSKPDGSPFEIGVRKPFDTQNTALTTLSLSDRSLVSSGVYERYFEKDGKRYHHLLDPFTGYPVENGLLGVTILSSSSMEGDALSTTAFVLGPEEGMALIESLPDTEAVFITEDYKLHYSSGLSGKQSAQNP</sequence>
<dbReference type="GO" id="GO:0046872">
    <property type="term" value="F:metal ion binding"/>
    <property type="evidence" value="ECO:0007669"/>
    <property type="project" value="UniProtKB-UniRule"/>
</dbReference>
<comment type="function">
    <text evidence="12">Flavin transferase that catalyzes the transfer of the FMN moiety of FAD and its covalent binding to the hydroxyl group of a threonine residue in a target flavoprotein.</text>
</comment>
<protein>
    <recommendedName>
        <fullName evidence="2 10">FAD:protein FMN transferase</fullName>
        <ecNumber evidence="1 10">2.7.1.180</ecNumber>
    </recommendedName>
    <alternativeName>
        <fullName evidence="8 10">Flavin transferase</fullName>
    </alternativeName>
</protein>
<comment type="cofactor">
    <cofactor evidence="11">
        <name>Mg(2+)</name>
        <dbReference type="ChEBI" id="CHEBI:18420"/>
    </cofactor>
    <cofactor evidence="11">
        <name>Mn(2+)</name>
        <dbReference type="ChEBI" id="CHEBI:29035"/>
    </cofactor>
    <text evidence="11">Magnesium. Can also use manganese.</text>
</comment>
<dbReference type="PANTHER" id="PTHR30040">
    <property type="entry name" value="THIAMINE BIOSYNTHESIS LIPOPROTEIN APBE"/>
    <property type="match status" value="1"/>
</dbReference>
<keyword evidence="12" id="KW-1003">Cell membrane</keyword>
<dbReference type="PIRSF" id="PIRSF006268">
    <property type="entry name" value="ApbE"/>
    <property type="match status" value="1"/>
</dbReference>
<evidence type="ECO:0000313" key="13">
    <source>
        <dbReference type="EMBL" id="RGE58244.1"/>
    </source>
</evidence>
<comment type="similarity">
    <text evidence="10 12">Belongs to the ApbE family.</text>
</comment>
<dbReference type="EMBL" id="QVLV01000012">
    <property type="protein sequence ID" value="RGE58244.1"/>
    <property type="molecule type" value="Genomic_DNA"/>
</dbReference>
<dbReference type="InterPro" id="IPR024932">
    <property type="entry name" value="ApbE"/>
</dbReference>
<dbReference type="Pfam" id="PF02424">
    <property type="entry name" value="ApbE"/>
    <property type="match status" value="1"/>
</dbReference>
<keyword evidence="12" id="KW-0997">Cell inner membrane</keyword>
<evidence type="ECO:0000256" key="5">
    <source>
        <dbReference type="ARBA" id="ARBA00022723"/>
    </source>
</evidence>
<feature type="binding site" evidence="11">
    <location>
        <position position="300"/>
    </location>
    <ligand>
        <name>Mg(2+)</name>
        <dbReference type="ChEBI" id="CHEBI:18420"/>
    </ligand>
</feature>
<feature type="binding site" evidence="11">
    <location>
        <position position="296"/>
    </location>
    <ligand>
        <name>Mg(2+)</name>
        <dbReference type="ChEBI" id="CHEBI:18420"/>
    </ligand>
</feature>
<dbReference type="EMBL" id="QVLU01000012">
    <property type="protein sequence ID" value="RGE71064.1"/>
    <property type="molecule type" value="Genomic_DNA"/>
</dbReference>
<evidence type="ECO:0000313" key="14">
    <source>
        <dbReference type="EMBL" id="RGE71064.1"/>
    </source>
</evidence>
<keyword evidence="5 10" id="KW-0479">Metal-binding</keyword>
<comment type="catalytic activity">
    <reaction evidence="9 10 12">
        <text>L-threonyl-[protein] + FAD = FMN-L-threonyl-[protein] + AMP + H(+)</text>
        <dbReference type="Rhea" id="RHEA:36847"/>
        <dbReference type="Rhea" id="RHEA-COMP:11060"/>
        <dbReference type="Rhea" id="RHEA-COMP:11061"/>
        <dbReference type="ChEBI" id="CHEBI:15378"/>
        <dbReference type="ChEBI" id="CHEBI:30013"/>
        <dbReference type="ChEBI" id="CHEBI:57692"/>
        <dbReference type="ChEBI" id="CHEBI:74257"/>
        <dbReference type="ChEBI" id="CHEBI:456215"/>
        <dbReference type="EC" id="2.7.1.180"/>
    </reaction>
</comment>
<dbReference type="PANTHER" id="PTHR30040:SF2">
    <property type="entry name" value="FAD:PROTEIN FMN TRANSFERASE"/>
    <property type="match status" value="1"/>
</dbReference>
<comment type="caution">
    <text evidence="13">The sequence shown here is derived from an EMBL/GenBank/DDBJ whole genome shotgun (WGS) entry which is preliminary data.</text>
</comment>
<dbReference type="Gene3D" id="3.10.520.10">
    <property type="entry name" value="ApbE-like domains"/>
    <property type="match status" value="1"/>
</dbReference>
<evidence type="ECO:0000256" key="6">
    <source>
        <dbReference type="ARBA" id="ARBA00022827"/>
    </source>
</evidence>
<dbReference type="Proteomes" id="UP000261166">
    <property type="component" value="Unassembled WGS sequence"/>
</dbReference>
<dbReference type="AlphaFoldDB" id="A0A3E3I193"/>
<evidence type="ECO:0000256" key="7">
    <source>
        <dbReference type="ARBA" id="ARBA00022842"/>
    </source>
</evidence>
<evidence type="ECO:0000256" key="9">
    <source>
        <dbReference type="ARBA" id="ARBA00048540"/>
    </source>
</evidence>
<dbReference type="EC" id="2.7.1.180" evidence="1 10"/>
<dbReference type="OrthoDB" id="9778595at2"/>
<evidence type="ECO:0000256" key="10">
    <source>
        <dbReference type="PIRNR" id="PIRNR006268"/>
    </source>
</evidence>
<dbReference type="Proteomes" id="UP000260812">
    <property type="component" value="Unassembled WGS sequence"/>
</dbReference>